<dbReference type="InterPro" id="IPR036702">
    <property type="entry name" value="ComB-like_sf"/>
</dbReference>
<evidence type="ECO:0000256" key="5">
    <source>
        <dbReference type="ARBA" id="ARBA00022801"/>
    </source>
</evidence>
<dbReference type="GO" id="GO:0000287">
    <property type="term" value="F:magnesium ion binding"/>
    <property type="evidence" value="ECO:0007669"/>
    <property type="project" value="InterPro"/>
</dbReference>
<organism evidence="8 9">
    <name type="scientific">Nocardia puris</name>
    <dbReference type="NCBI Taxonomy" id="208602"/>
    <lineage>
        <taxon>Bacteria</taxon>
        <taxon>Bacillati</taxon>
        <taxon>Actinomycetota</taxon>
        <taxon>Actinomycetes</taxon>
        <taxon>Mycobacteriales</taxon>
        <taxon>Nocardiaceae</taxon>
        <taxon>Nocardia</taxon>
    </lineage>
</organism>
<evidence type="ECO:0000256" key="7">
    <source>
        <dbReference type="ARBA" id="ARBA00033711"/>
    </source>
</evidence>
<comment type="caution">
    <text evidence="8">The sequence shown here is derived from an EMBL/GenBank/DDBJ whole genome shotgun (WGS) entry which is preliminary data.</text>
</comment>
<dbReference type="Pfam" id="PF04029">
    <property type="entry name" value="2-ph_phosp"/>
    <property type="match status" value="1"/>
</dbReference>
<evidence type="ECO:0000313" key="8">
    <source>
        <dbReference type="EMBL" id="RBO89605.1"/>
    </source>
</evidence>
<dbReference type="EMBL" id="QNRE01000007">
    <property type="protein sequence ID" value="RBO89605.1"/>
    <property type="molecule type" value="Genomic_DNA"/>
</dbReference>
<keyword evidence="6" id="KW-0460">Magnesium</keyword>
<comment type="cofactor">
    <cofactor evidence="1">
        <name>Mg(2+)</name>
        <dbReference type="ChEBI" id="CHEBI:18420"/>
    </cofactor>
</comment>
<protein>
    <recommendedName>
        <fullName evidence="4">Probable 2-phosphosulfolactate phosphatase</fullName>
        <ecNumber evidence="3">3.1.3.71</ecNumber>
    </recommendedName>
</protein>
<sequence length="248" mass="25855">MSVDPWFAQDSYGVRFEWGPSGARALAARSACLVVVDVLSFTTAVGVAVAKGTRVYPFPVRDNRAAGFAADHDAVLAVRRRDITDDHPWSLSPAALRRAPAVPRLVLPSPNGSAIAAAVPGTPVLACSLRNATAVARWIREQGWGTPDHPVTVIAAGERWPDDTLRPAIEDLLGAGALLAALTDHLSPESTLAATTFTHTPDLTTTLTTCASGRELIEGGFADDVAIAAELDSSTAVPLLADGAFTAV</sequence>
<dbReference type="SUPFAM" id="SSF142823">
    <property type="entry name" value="ComB-like"/>
    <property type="match status" value="1"/>
</dbReference>
<dbReference type="PANTHER" id="PTHR37311">
    <property type="entry name" value="2-PHOSPHOSULFOLACTATE PHOSPHATASE-RELATED"/>
    <property type="match status" value="1"/>
</dbReference>
<dbReference type="Gene3D" id="3.90.1560.10">
    <property type="entry name" value="ComB-like"/>
    <property type="match status" value="1"/>
</dbReference>
<evidence type="ECO:0000256" key="2">
    <source>
        <dbReference type="ARBA" id="ARBA00009997"/>
    </source>
</evidence>
<keyword evidence="5" id="KW-0378">Hydrolase</keyword>
<evidence type="ECO:0000313" key="9">
    <source>
        <dbReference type="Proteomes" id="UP000252586"/>
    </source>
</evidence>
<dbReference type="Proteomes" id="UP000252586">
    <property type="component" value="Unassembled WGS sequence"/>
</dbReference>
<evidence type="ECO:0000256" key="4">
    <source>
        <dbReference type="ARBA" id="ARBA00021948"/>
    </source>
</evidence>
<gene>
    <name evidence="8" type="ORF">DFR74_107283</name>
</gene>
<keyword evidence="9" id="KW-1185">Reference proteome</keyword>
<comment type="catalytic activity">
    <reaction evidence="7">
        <text>(2R)-O-phospho-3-sulfolactate + H2O = (2R)-3-sulfolactate + phosphate</text>
        <dbReference type="Rhea" id="RHEA:23416"/>
        <dbReference type="ChEBI" id="CHEBI:15377"/>
        <dbReference type="ChEBI" id="CHEBI:15597"/>
        <dbReference type="ChEBI" id="CHEBI:43474"/>
        <dbReference type="ChEBI" id="CHEBI:58738"/>
        <dbReference type="EC" id="3.1.3.71"/>
    </reaction>
</comment>
<evidence type="ECO:0000256" key="6">
    <source>
        <dbReference type="ARBA" id="ARBA00022842"/>
    </source>
</evidence>
<accession>A0A366DI31</accession>
<name>A0A366DI31_9NOCA</name>
<dbReference type="GO" id="GO:0050545">
    <property type="term" value="F:sulfopyruvate decarboxylase activity"/>
    <property type="evidence" value="ECO:0007669"/>
    <property type="project" value="TreeGrafter"/>
</dbReference>
<dbReference type="GO" id="GO:0050532">
    <property type="term" value="F:2-phosphosulfolactate phosphatase activity"/>
    <property type="evidence" value="ECO:0007669"/>
    <property type="project" value="UniProtKB-EC"/>
</dbReference>
<proteinExistence type="inferred from homology"/>
<reference evidence="8 9" key="1">
    <citation type="submission" date="2018-06" db="EMBL/GenBank/DDBJ databases">
        <title>Genomic Encyclopedia of Type Strains, Phase IV (KMG-IV): sequencing the most valuable type-strain genomes for metagenomic binning, comparative biology and taxonomic classification.</title>
        <authorList>
            <person name="Goeker M."/>
        </authorList>
    </citation>
    <scope>NUCLEOTIDE SEQUENCE [LARGE SCALE GENOMIC DNA]</scope>
    <source>
        <strain evidence="8 9">DSM 44599</strain>
    </source>
</reference>
<dbReference type="AlphaFoldDB" id="A0A366DI31"/>
<evidence type="ECO:0000256" key="3">
    <source>
        <dbReference type="ARBA" id="ARBA00012953"/>
    </source>
</evidence>
<dbReference type="InterPro" id="IPR005238">
    <property type="entry name" value="ComB-like"/>
</dbReference>
<evidence type="ECO:0000256" key="1">
    <source>
        <dbReference type="ARBA" id="ARBA00001946"/>
    </source>
</evidence>
<dbReference type="PANTHER" id="PTHR37311:SF1">
    <property type="entry name" value="2-PHOSPHOSULFOLACTATE PHOSPHATASE-RELATED"/>
    <property type="match status" value="1"/>
</dbReference>
<comment type="similarity">
    <text evidence="2">Belongs to the ComB family.</text>
</comment>
<dbReference type="STRING" id="1210090.GCA_001613185_01873"/>
<dbReference type="EC" id="3.1.3.71" evidence="3"/>
<dbReference type="OrthoDB" id="8588453at2"/>
<dbReference type="RefSeq" id="WP_067506537.1">
    <property type="nucleotide sequence ID" value="NZ_QNRE01000007.1"/>
</dbReference>